<feature type="non-terminal residue" evidence="2">
    <location>
        <position position="133"/>
    </location>
</feature>
<dbReference type="GO" id="GO:0015074">
    <property type="term" value="P:DNA integration"/>
    <property type="evidence" value="ECO:0007669"/>
    <property type="project" value="InterPro"/>
</dbReference>
<sequence>RVNHWIINARAAVKKAFHNCQKCKIMKVRPVPPEMGLLPLERLVRAEAPFRFTGVDYFGPLLVCQQRKRVKRYGVLFTCFSIRAIHLEIAPDLSTDAAINAIRRFTARRGVPEVMWSDNGTNFRGADKELQRA</sequence>
<accession>A0A8J2NR51</accession>
<name>A0A8J2NR51_9HEXA</name>
<evidence type="ECO:0000259" key="1">
    <source>
        <dbReference type="PROSITE" id="PS50994"/>
    </source>
</evidence>
<feature type="domain" description="Integrase catalytic" evidence="1">
    <location>
        <begin position="45"/>
        <end position="133"/>
    </location>
</feature>
<evidence type="ECO:0000313" key="2">
    <source>
        <dbReference type="EMBL" id="CAG7652420.1"/>
    </source>
</evidence>
<dbReference type="AlphaFoldDB" id="A0A8J2NR51"/>
<proteinExistence type="predicted"/>
<reference evidence="2" key="1">
    <citation type="submission" date="2021-06" db="EMBL/GenBank/DDBJ databases">
        <authorList>
            <person name="Hodson N. C."/>
            <person name="Mongue J. A."/>
            <person name="Jaron S. K."/>
        </authorList>
    </citation>
    <scope>NUCLEOTIDE SEQUENCE</scope>
</reference>
<dbReference type="PANTHER" id="PTHR47331">
    <property type="entry name" value="PHD-TYPE DOMAIN-CONTAINING PROTEIN"/>
    <property type="match status" value="1"/>
</dbReference>
<dbReference type="OrthoDB" id="10049357at2759"/>
<dbReference type="Proteomes" id="UP000708208">
    <property type="component" value="Unassembled WGS sequence"/>
</dbReference>
<dbReference type="EMBL" id="CAJVCH010004260">
    <property type="protein sequence ID" value="CAG7652420.1"/>
    <property type="molecule type" value="Genomic_DNA"/>
</dbReference>
<comment type="caution">
    <text evidence="2">The sequence shown here is derived from an EMBL/GenBank/DDBJ whole genome shotgun (WGS) entry which is preliminary data.</text>
</comment>
<keyword evidence="3" id="KW-1185">Reference proteome</keyword>
<evidence type="ECO:0000313" key="3">
    <source>
        <dbReference type="Proteomes" id="UP000708208"/>
    </source>
</evidence>
<dbReference type="PANTHER" id="PTHR47331:SF1">
    <property type="entry name" value="GAG-LIKE PROTEIN"/>
    <property type="match status" value="1"/>
</dbReference>
<protein>
    <recommendedName>
        <fullName evidence="1">Integrase catalytic domain-containing protein</fullName>
    </recommendedName>
</protein>
<feature type="non-terminal residue" evidence="2">
    <location>
        <position position="1"/>
    </location>
</feature>
<dbReference type="PROSITE" id="PS50994">
    <property type="entry name" value="INTEGRASE"/>
    <property type="match status" value="1"/>
</dbReference>
<gene>
    <name evidence="2" type="ORF">AFUS01_LOCUS792</name>
</gene>
<dbReference type="InterPro" id="IPR001584">
    <property type="entry name" value="Integrase_cat-core"/>
</dbReference>
<organism evidence="2 3">
    <name type="scientific">Allacma fusca</name>
    <dbReference type="NCBI Taxonomy" id="39272"/>
    <lineage>
        <taxon>Eukaryota</taxon>
        <taxon>Metazoa</taxon>
        <taxon>Ecdysozoa</taxon>
        <taxon>Arthropoda</taxon>
        <taxon>Hexapoda</taxon>
        <taxon>Collembola</taxon>
        <taxon>Symphypleona</taxon>
        <taxon>Sminthuridae</taxon>
        <taxon>Allacma</taxon>
    </lineage>
</organism>